<dbReference type="KEGG" id="psoj:PHYSODRAFT_377461"/>
<dbReference type="RefSeq" id="XP_009523679.1">
    <property type="nucleotide sequence ID" value="XM_009525384.1"/>
</dbReference>
<evidence type="ECO:0000313" key="1">
    <source>
        <dbReference type="EMBL" id="EGZ20962.1"/>
    </source>
</evidence>
<reference evidence="1 2" key="1">
    <citation type="journal article" date="2006" name="Science">
        <title>Phytophthora genome sequences uncover evolutionary origins and mechanisms of pathogenesis.</title>
        <authorList>
            <person name="Tyler B.M."/>
            <person name="Tripathy S."/>
            <person name="Zhang X."/>
            <person name="Dehal P."/>
            <person name="Jiang R.H."/>
            <person name="Aerts A."/>
            <person name="Arredondo F.D."/>
            <person name="Baxter L."/>
            <person name="Bensasson D."/>
            <person name="Beynon J.L."/>
            <person name="Chapman J."/>
            <person name="Damasceno C.M."/>
            <person name="Dorrance A.E."/>
            <person name="Dou D."/>
            <person name="Dickerman A.W."/>
            <person name="Dubchak I.L."/>
            <person name="Garbelotto M."/>
            <person name="Gijzen M."/>
            <person name="Gordon S.G."/>
            <person name="Govers F."/>
            <person name="Grunwald N.J."/>
            <person name="Huang W."/>
            <person name="Ivors K.L."/>
            <person name="Jones R.W."/>
            <person name="Kamoun S."/>
            <person name="Krampis K."/>
            <person name="Lamour K.H."/>
            <person name="Lee M.K."/>
            <person name="McDonald W.H."/>
            <person name="Medina M."/>
            <person name="Meijer H.J."/>
            <person name="Nordberg E.K."/>
            <person name="Maclean D.J."/>
            <person name="Ospina-Giraldo M.D."/>
            <person name="Morris P.F."/>
            <person name="Phuntumart V."/>
            <person name="Putnam N.H."/>
            <person name="Rash S."/>
            <person name="Rose J.K."/>
            <person name="Sakihama Y."/>
            <person name="Salamov A.A."/>
            <person name="Savidor A."/>
            <person name="Scheuring C.F."/>
            <person name="Smith B.M."/>
            <person name="Sobral B.W."/>
            <person name="Terry A."/>
            <person name="Torto-Alalibo T.A."/>
            <person name="Win J."/>
            <person name="Xu Z."/>
            <person name="Zhang H."/>
            <person name="Grigoriev I.V."/>
            <person name="Rokhsar D.S."/>
            <person name="Boore J.L."/>
        </authorList>
    </citation>
    <scope>NUCLEOTIDE SEQUENCE [LARGE SCALE GENOMIC DNA]</scope>
    <source>
        <strain evidence="1 2">P6497</strain>
    </source>
</reference>
<keyword evidence="2" id="KW-1185">Reference proteome</keyword>
<feature type="non-terminal residue" evidence="1">
    <location>
        <position position="1"/>
    </location>
</feature>
<dbReference type="PANTHER" id="PTHR33324:SF2">
    <property type="entry name" value="MYB_SANT-LIKE DNA-BINDING DOMAIN-CONTAINING PROTEIN"/>
    <property type="match status" value="1"/>
</dbReference>
<accession>G4Z641</accession>
<dbReference type="AlphaFoldDB" id="G4Z641"/>
<dbReference type="SMR" id="G4Z641"/>
<proteinExistence type="predicted"/>
<dbReference type="OMA" id="MLECDIE"/>
<protein>
    <submittedName>
        <fullName evidence="1">Uncharacterized protein</fullName>
    </submittedName>
</protein>
<dbReference type="Proteomes" id="UP000002640">
    <property type="component" value="Unassembled WGS sequence"/>
</dbReference>
<dbReference type="InParanoid" id="G4Z641"/>
<organism evidence="1 2">
    <name type="scientific">Phytophthora sojae (strain P6497)</name>
    <name type="common">Soybean stem and root rot agent</name>
    <name type="synonym">Phytophthora megasperma f. sp. glycines</name>
    <dbReference type="NCBI Taxonomy" id="1094619"/>
    <lineage>
        <taxon>Eukaryota</taxon>
        <taxon>Sar</taxon>
        <taxon>Stramenopiles</taxon>
        <taxon>Oomycota</taxon>
        <taxon>Peronosporomycetes</taxon>
        <taxon>Peronosporales</taxon>
        <taxon>Peronosporaceae</taxon>
        <taxon>Phytophthora</taxon>
    </lineage>
</organism>
<dbReference type="EMBL" id="JH159153">
    <property type="protein sequence ID" value="EGZ20962.1"/>
    <property type="molecule type" value="Genomic_DNA"/>
</dbReference>
<feature type="non-terminal residue" evidence="1">
    <location>
        <position position="205"/>
    </location>
</feature>
<gene>
    <name evidence="1" type="ORF">PHYSODRAFT_377461</name>
</gene>
<sequence length="205" mass="23300">WNVDNATENGPSSLQVLLMWLLTPGNYERLHSKQRNKAISSILSALKKNGIHHRSESSIRSKVSVIENQYLAAKRWLDDRAMRGDNIVNGSADADSEAQVLALCPHFIELFPELRHSLVVRDPNVQLIHSDLQRQVAEIKLEHVKKESKAVLENDDKMRAAMLECDIEVKRERGQVQLLLEKVLARQTMKKEGVPNEEIDSILPL</sequence>
<evidence type="ECO:0000313" key="2">
    <source>
        <dbReference type="Proteomes" id="UP000002640"/>
    </source>
</evidence>
<name>G4Z641_PHYSP</name>
<dbReference type="PANTHER" id="PTHR33324">
    <property type="entry name" value="EXPRESSED PROTEIN"/>
    <property type="match status" value="1"/>
</dbReference>
<dbReference type="GeneID" id="20650588"/>